<keyword evidence="3" id="KW-1185">Reference proteome</keyword>
<dbReference type="RefSeq" id="XP_056040704.1">
    <property type="nucleotide sequence ID" value="XM_056188539.1"/>
</dbReference>
<feature type="signal peptide" evidence="1">
    <location>
        <begin position="1"/>
        <end position="18"/>
    </location>
</feature>
<feature type="chain" id="PRO_5042082825" evidence="1">
    <location>
        <begin position="19"/>
        <end position="228"/>
    </location>
</feature>
<name>A0AAD7VQ70_9ASCO</name>
<dbReference type="AlphaFoldDB" id="A0AAD7VQ70"/>
<reference evidence="2" key="1">
    <citation type="submission" date="2023-03" db="EMBL/GenBank/DDBJ databases">
        <title>Near-Complete genome sequence of Lipomyces tetrasporous NRRL Y-64009, an oleaginous yeast capable of growing on lignocellulosic hydrolysates.</title>
        <authorList>
            <consortium name="Lawrence Berkeley National Laboratory"/>
            <person name="Jagtap S.S."/>
            <person name="Liu J.-J."/>
            <person name="Walukiewicz H.E."/>
            <person name="Pangilinan J."/>
            <person name="Lipzen A."/>
            <person name="Ahrendt S."/>
            <person name="Koriabine M."/>
            <person name="Cobaugh K."/>
            <person name="Salamov A."/>
            <person name="Yoshinaga Y."/>
            <person name="Ng V."/>
            <person name="Daum C."/>
            <person name="Grigoriev I.V."/>
            <person name="Slininger P.J."/>
            <person name="Dien B.S."/>
            <person name="Jin Y.-S."/>
            <person name="Rao C.V."/>
        </authorList>
    </citation>
    <scope>NUCLEOTIDE SEQUENCE</scope>
    <source>
        <strain evidence="2">NRRL Y-64009</strain>
    </source>
</reference>
<dbReference type="Proteomes" id="UP001217417">
    <property type="component" value="Unassembled WGS sequence"/>
</dbReference>
<evidence type="ECO:0000313" key="2">
    <source>
        <dbReference type="EMBL" id="KAJ8097254.1"/>
    </source>
</evidence>
<proteinExistence type="predicted"/>
<keyword evidence="1" id="KW-0732">Signal</keyword>
<accession>A0AAD7VQ70</accession>
<dbReference type="EMBL" id="JARPMG010000011">
    <property type="protein sequence ID" value="KAJ8097254.1"/>
    <property type="molecule type" value="Genomic_DNA"/>
</dbReference>
<sequence length="228" mass="25522">MFTIYALTLLMMVQRVLCHTMILQTVTRTGNISVSMRGSDYDITCPEGIFGYPFMPRNEGGTGNYRSEYGNGTENPMIQSTIDVYNYLNIGDVAAALQSATTPESAFLKQIVNGQNVFNSTMTISNCSQVLLDMILHPETYDGVHPVQHLIDESANHADETASTTSSNSSYTSEKRWSASCHNNHGAYRCDCAVEEAWIQSNLYYDKLPYNGKQKLVGYLQKLNCYRE</sequence>
<comment type="caution">
    <text evidence="2">The sequence shown here is derived from an EMBL/GenBank/DDBJ whole genome shotgun (WGS) entry which is preliminary data.</text>
</comment>
<protein>
    <submittedName>
        <fullName evidence="2">Uncharacterized protein</fullName>
    </submittedName>
</protein>
<evidence type="ECO:0000313" key="3">
    <source>
        <dbReference type="Proteomes" id="UP001217417"/>
    </source>
</evidence>
<gene>
    <name evidence="2" type="ORF">POJ06DRAFT_260912</name>
</gene>
<dbReference type="GeneID" id="80883705"/>
<organism evidence="2 3">
    <name type="scientific">Lipomyces tetrasporus</name>
    <dbReference type="NCBI Taxonomy" id="54092"/>
    <lineage>
        <taxon>Eukaryota</taxon>
        <taxon>Fungi</taxon>
        <taxon>Dikarya</taxon>
        <taxon>Ascomycota</taxon>
        <taxon>Saccharomycotina</taxon>
        <taxon>Lipomycetes</taxon>
        <taxon>Lipomycetales</taxon>
        <taxon>Lipomycetaceae</taxon>
        <taxon>Lipomyces</taxon>
    </lineage>
</organism>
<evidence type="ECO:0000256" key="1">
    <source>
        <dbReference type="SAM" id="SignalP"/>
    </source>
</evidence>